<reference evidence="1" key="1">
    <citation type="submission" date="2014-09" db="EMBL/GenBank/DDBJ databases">
        <authorList>
            <person name="Magalhaes I.L.F."/>
            <person name="Oliveira U."/>
            <person name="Santos F.R."/>
            <person name="Vidigal T.H.D.A."/>
            <person name="Brescovit A.D."/>
            <person name="Santos A.J."/>
        </authorList>
    </citation>
    <scope>NUCLEOTIDE SEQUENCE</scope>
    <source>
        <tissue evidence="1">Shoot tissue taken approximately 20 cm above the soil surface</tissue>
    </source>
</reference>
<organism evidence="1">
    <name type="scientific">Arundo donax</name>
    <name type="common">Giant reed</name>
    <name type="synonym">Donax arundinaceus</name>
    <dbReference type="NCBI Taxonomy" id="35708"/>
    <lineage>
        <taxon>Eukaryota</taxon>
        <taxon>Viridiplantae</taxon>
        <taxon>Streptophyta</taxon>
        <taxon>Embryophyta</taxon>
        <taxon>Tracheophyta</taxon>
        <taxon>Spermatophyta</taxon>
        <taxon>Magnoliopsida</taxon>
        <taxon>Liliopsida</taxon>
        <taxon>Poales</taxon>
        <taxon>Poaceae</taxon>
        <taxon>PACMAD clade</taxon>
        <taxon>Arundinoideae</taxon>
        <taxon>Arundineae</taxon>
        <taxon>Arundo</taxon>
    </lineage>
</organism>
<reference evidence="1" key="2">
    <citation type="journal article" date="2015" name="Data Brief">
        <title>Shoot transcriptome of the giant reed, Arundo donax.</title>
        <authorList>
            <person name="Barrero R.A."/>
            <person name="Guerrero F.D."/>
            <person name="Moolhuijzen P."/>
            <person name="Goolsby J.A."/>
            <person name="Tidwell J."/>
            <person name="Bellgard S.E."/>
            <person name="Bellgard M.I."/>
        </authorList>
    </citation>
    <scope>NUCLEOTIDE SEQUENCE</scope>
    <source>
        <tissue evidence="1">Shoot tissue taken approximately 20 cm above the soil surface</tissue>
    </source>
</reference>
<sequence length="59" mass="6797">MTLYFARGHGILTHHHPHQREEKTALGCNVTVILRQYHPTKGNGLQSQLLKILISHSWK</sequence>
<dbReference type="AlphaFoldDB" id="A0A0A9FQM8"/>
<dbReference type="EMBL" id="GBRH01184322">
    <property type="protein sequence ID" value="JAE13574.1"/>
    <property type="molecule type" value="Transcribed_RNA"/>
</dbReference>
<name>A0A0A9FQM8_ARUDO</name>
<protein>
    <submittedName>
        <fullName evidence="1">Uncharacterized protein</fullName>
    </submittedName>
</protein>
<accession>A0A0A9FQM8</accession>
<evidence type="ECO:0000313" key="1">
    <source>
        <dbReference type="EMBL" id="JAE13574.1"/>
    </source>
</evidence>
<proteinExistence type="predicted"/>